<dbReference type="Proteomes" id="UP000788426">
    <property type="component" value="Unassembled WGS sequence"/>
</dbReference>
<feature type="region of interest" description="Disordered" evidence="1">
    <location>
        <begin position="195"/>
        <end position="219"/>
    </location>
</feature>
<dbReference type="RefSeq" id="WP_219479650.1">
    <property type="nucleotide sequence ID" value="NZ_JABZTC010000001.1"/>
</dbReference>
<dbReference type="SMART" id="SM00740">
    <property type="entry name" value="PASTA"/>
    <property type="match status" value="2"/>
</dbReference>
<dbReference type="Pfam" id="PF03793">
    <property type="entry name" value="PASTA"/>
    <property type="match status" value="1"/>
</dbReference>
<evidence type="ECO:0000256" key="2">
    <source>
        <dbReference type="SAM" id="Phobius"/>
    </source>
</evidence>
<dbReference type="CDD" id="cd06577">
    <property type="entry name" value="PASTA_pknB"/>
    <property type="match status" value="1"/>
</dbReference>
<evidence type="ECO:0000313" key="5">
    <source>
        <dbReference type="Proteomes" id="UP000788426"/>
    </source>
</evidence>
<keyword evidence="5" id="KW-1185">Reference proteome</keyword>
<comment type="caution">
    <text evidence="4">The sequence shown here is derived from an EMBL/GenBank/DDBJ whole genome shotgun (WGS) entry which is preliminary data.</text>
</comment>
<feature type="domain" description="PASTA" evidence="3">
    <location>
        <begin position="44"/>
        <end position="110"/>
    </location>
</feature>
<accession>A0ABS6YAY7</accession>
<feature type="domain" description="PASTA" evidence="3">
    <location>
        <begin position="112"/>
        <end position="182"/>
    </location>
</feature>
<keyword evidence="2" id="KW-0812">Transmembrane</keyword>
<dbReference type="EMBL" id="JAHXCT010000002">
    <property type="protein sequence ID" value="MBW4768705.1"/>
    <property type="molecule type" value="Genomic_DNA"/>
</dbReference>
<sequence>MKSSEFIGKFKSRYLWLNILGMIAVVLICIFGLKYGLAIYTHHGEAITVPHLKFKSYQEAEAQLKRLGLELQVVDTGYIKTLPADCVLEQTPKGGERVKSGRIIYITINSSKSPTITLPDVIDNSSLREAMAKLQSMGFKLTAPKQVPGEKDWVYGIMVGDRNVVAGEKIPVDKPLTIMVGNGMRSASDSVSYVEPTYRNNNSGGNDVDDFEEVPVPGE</sequence>
<evidence type="ECO:0000259" key="3">
    <source>
        <dbReference type="PROSITE" id="PS51178"/>
    </source>
</evidence>
<keyword evidence="2" id="KW-1133">Transmembrane helix</keyword>
<keyword evidence="2" id="KW-0472">Membrane</keyword>
<dbReference type="PROSITE" id="PS51178">
    <property type="entry name" value="PASTA"/>
    <property type="match status" value="2"/>
</dbReference>
<protein>
    <submittedName>
        <fullName evidence="4">PASTA domain-containing protein</fullName>
    </submittedName>
</protein>
<feature type="transmembrane region" description="Helical" evidence="2">
    <location>
        <begin position="14"/>
        <end position="33"/>
    </location>
</feature>
<evidence type="ECO:0000313" key="4">
    <source>
        <dbReference type="EMBL" id="MBW4768705.1"/>
    </source>
</evidence>
<organism evidence="4 5">
    <name type="scientific">Hoylesella nanceiensis</name>
    <dbReference type="NCBI Taxonomy" id="425941"/>
    <lineage>
        <taxon>Bacteria</taxon>
        <taxon>Pseudomonadati</taxon>
        <taxon>Bacteroidota</taxon>
        <taxon>Bacteroidia</taxon>
        <taxon>Bacteroidales</taxon>
        <taxon>Prevotellaceae</taxon>
        <taxon>Hoylesella</taxon>
    </lineage>
</organism>
<evidence type="ECO:0000256" key="1">
    <source>
        <dbReference type="SAM" id="MobiDB-lite"/>
    </source>
</evidence>
<name>A0ABS6YAY7_9BACT</name>
<dbReference type="InterPro" id="IPR005543">
    <property type="entry name" value="PASTA_dom"/>
</dbReference>
<proteinExistence type="predicted"/>
<reference evidence="4 5" key="1">
    <citation type="submission" date="2021-07" db="EMBL/GenBank/DDBJ databases">
        <title>Genomic diversity and antimicrobial resistance of Prevotella spp. isolated from chronic lung disease airways.</title>
        <authorList>
            <person name="Webb K.A."/>
            <person name="Olagoke O.S."/>
            <person name="Baird T."/>
            <person name="Neill J."/>
            <person name="Pham A."/>
            <person name="Wells T.J."/>
            <person name="Ramsay K.A."/>
            <person name="Bell S.C."/>
            <person name="Sarovich D.S."/>
            <person name="Price E.P."/>
        </authorList>
    </citation>
    <scope>NUCLEOTIDE SEQUENCE [LARGE SCALE GENOMIC DNA]</scope>
    <source>
        <strain evidence="4 5">SCHI0011.S.12</strain>
    </source>
</reference>
<gene>
    <name evidence="4" type="ORF">KZO38_02880</name>
</gene>